<accession>A0A9E7CS55</accession>
<dbReference type="RefSeq" id="WP_021297463.1">
    <property type="nucleotide sequence ID" value="NZ_AURB01000154.1"/>
</dbReference>
<gene>
    <name evidence="1" type="ORF">K1I37_00185</name>
</gene>
<organism evidence="1 2">
    <name type="scientific">Alicyclobacillus acidoterrestris (strain ATCC 49025 / DSM 3922 / CIP 106132 / NCIMB 13137 / GD3B)</name>
    <dbReference type="NCBI Taxonomy" id="1356854"/>
    <lineage>
        <taxon>Bacteria</taxon>
        <taxon>Bacillati</taxon>
        <taxon>Bacillota</taxon>
        <taxon>Bacilli</taxon>
        <taxon>Bacillales</taxon>
        <taxon>Alicyclobacillaceae</taxon>
        <taxon>Alicyclobacillus</taxon>
    </lineage>
</organism>
<proteinExistence type="predicted"/>
<evidence type="ECO:0000313" key="2">
    <source>
        <dbReference type="Proteomes" id="UP000829401"/>
    </source>
</evidence>
<name>T0BIM4_ALIAG</name>
<dbReference type="EMBL" id="CP080467">
    <property type="protein sequence ID" value="UNO49030.1"/>
    <property type="molecule type" value="Genomic_DNA"/>
</dbReference>
<dbReference type="KEGG" id="aaco:K1I37_00185"/>
<dbReference type="Proteomes" id="UP000829401">
    <property type="component" value="Chromosome"/>
</dbReference>
<keyword evidence="2" id="KW-1185">Reference proteome</keyword>
<accession>T0BIM4</accession>
<reference evidence="2" key="1">
    <citation type="journal article" date="2022" name="G3 (Bethesda)">
        <title>Unveiling the complete genome sequence of Alicyclobacillus acidoterrestris DSM 3922T, a taint-producing strain.</title>
        <authorList>
            <person name="Leonardo I.C."/>
            <person name="Barreto Crespo M.T."/>
            <person name="Gaspar F.B."/>
        </authorList>
    </citation>
    <scope>NUCLEOTIDE SEQUENCE [LARGE SCALE GENOMIC DNA]</scope>
    <source>
        <strain evidence="2">DSM 3922</strain>
    </source>
</reference>
<sequence>MKKRVGKRVMDVFIFRNGIVAVCDEKGEQIPELQGRWERKAIKILRRSTAKTRFFDCRVMTEMGNVECRINR</sequence>
<dbReference type="STRING" id="1356854.N007_12025"/>
<dbReference type="AlphaFoldDB" id="T0BIM4"/>
<protein>
    <submittedName>
        <fullName evidence="1">Uncharacterized protein</fullName>
    </submittedName>
</protein>
<evidence type="ECO:0000313" key="1">
    <source>
        <dbReference type="EMBL" id="UNO49030.1"/>
    </source>
</evidence>